<feature type="transmembrane region" description="Helical" evidence="1">
    <location>
        <begin position="46"/>
        <end position="65"/>
    </location>
</feature>
<evidence type="ECO:0000313" key="3">
    <source>
        <dbReference type="Proteomes" id="UP000094741"/>
    </source>
</evidence>
<evidence type="ECO:0000313" key="2">
    <source>
        <dbReference type="EMBL" id="OEE38285.1"/>
    </source>
</evidence>
<dbReference type="AlphaFoldDB" id="A0A1E5BKK2"/>
<accession>A0A1E5BKK2</accession>
<evidence type="ECO:0000256" key="1">
    <source>
        <dbReference type="SAM" id="Phobius"/>
    </source>
</evidence>
<protein>
    <submittedName>
        <fullName evidence="2">Uncharacterized protein</fullName>
    </submittedName>
</protein>
<sequence>MLQRLTEYTLISALFCASLILIMWVKWFCVQNGLLGIENESLGLDGVLACFCLMFGFKKVHIALVSKIFRNSSIFDANRNDNCGK</sequence>
<keyword evidence="1" id="KW-0812">Transmembrane</keyword>
<gene>
    <name evidence="2" type="ORF">A1QO_02590</name>
</gene>
<organism evidence="2 3">
    <name type="scientific">Vibrio genomosp. F10 str. ZF-129</name>
    <dbReference type="NCBI Taxonomy" id="1187848"/>
    <lineage>
        <taxon>Bacteria</taxon>
        <taxon>Pseudomonadati</taxon>
        <taxon>Pseudomonadota</taxon>
        <taxon>Gammaproteobacteria</taxon>
        <taxon>Vibrionales</taxon>
        <taxon>Vibrionaceae</taxon>
        <taxon>Vibrio</taxon>
    </lineage>
</organism>
<name>A0A1E5BKK2_9VIBR</name>
<dbReference type="Proteomes" id="UP000094741">
    <property type="component" value="Unassembled WGS sequence"/>
</dbReference>
<feature type="transmembrane region" description="Helical" evidence="1">
    <location>
        <begin position="7"/>
        <end position="26"/>
    </location>
</feature>
<comment type="caution">
    <text evidence="2">The sequence shown here is derived from an EMBL/GenBank/DDBJ whole genome shotgun (WGS) entry which is preliminary data.</text>
</comment>
<dbReference type="EMBL" id="AJYQ02000002">
    <property type="protein sequence ID" value="OEE38285.1"/>
    <property type="molecule type" value="Genomic_DNA"/>
</dbReference>
<keyword evidence="1" id="KW-1133">Transmembrane helix</keyword>
<keyword evidence="1" id="KW-0472">Membrane</keyword>
<reference evidence="2 3" key="1">
    <citation type="journal article" date="2012" name="Science">
        <title>Ecological populations of bacteria act as socially cohesive units of antibiotic production and resistance.</title>
        <authorList>
            <person name="Cordero O.X."/>
            <person name="Wildschutte H."/>
            <person name="Kirkup B."/>
            <person name="Proehl S."/>
            <person name="Ngo L."/>
            <person name="Hussain F."/>
            <person name="Le Roux F."/>
            <person name="Mincer T."/>
            <person name="Polz M.F."/>
        </authorList>
    </citation>
    <scope>NUCLEOTIDE SEQUENCE [LARGE SCALE GENOMIC DNA]</scope>
    <source>
        <strain evidence="2 3">ZF-129</strain>
    </source>
</reference>
<proteinExistence type="predicted"/>